<dbReference type="AlphaFoldDB" id="A0AAP4EVX9"/>
<keyword evidence="8" id="KW-1185">Reference proteome</keyword>
<feature type="binding site" evidence="6">
    <location>
        <position position="295"/>
    </location>
    <ligand>
        <name>Mn(2+)</name>
        <dbReference type="ChEBI" id="CHEBI:29035"/>
    </ligand>
</feature>
<comment type="function">
    <text evidence="6">Catalyzes the interconversion of L-rhamnose and L-rhamnulose.</text>
</comment>
<evidence type="ECO:0000256" key="1">
    <source>
        <dbReference type="ARBA" id="ARBA00022490"/>
    </source>
</evidence>
<dbReference type="Gene3D" id="3.20.20.150">
    <property type="entry name" value="Divalent-metal-dependent TIM barrel enzymes"/>
    <property type="match status" value="1"/>
</dbReference>
<name>A0AAP4EVX9_9FIRM</name>
<dbReference type="GO" id="GO:0008740">
    <property type="term" value="F:L-rhamnose isomerase activity"/>
    <property type="evidence" value="ECO:0007669"/>
    <property type="project" value="UniProtKB-UniRule"/>
</dbReference>
<comment type="cofactor">
    <cofactor evidence="6">
        <name>Mn(2+)</name>
        <dbReference type="ChEBI" id="CHEBI:29035"/>
    </cofactor>
    <text evidence="6">Binds 1 Mn(2+) ion per subunit.</text>
</comment>
<dbReference type="Pfam" id="PF06134">
    <property type="entry name" value="RhaA"/>
    <property type="match status" value="1"/>
</dbReference>
<feature type="binding site" evidence="6">
    <location>
        <position position="263"/>
    </location>
    <ligand>
        <name>Mn(2+)</name>
        <dbReference type="ChEBI" id="CHEBI:29035"/>
    </ligand>
</feature>
<dbReference type="GO" id="GO:0005737">
    <property type="term" value="C:cytoplasm"/>
    <property type="evidence" value="ECO:0007669"/>
    <property type="project" value="UniProtKB-SubCell"/>
</dbReference>
<evidence type="ECO:0000313" key="7">
    <source>
        <dbReference type="EMBL" id="MDI9240894.1"/>
    </source>
</evidence>
<dbReference type="EC" id="5.3.1.14" evidence="6"/>
<dbReference type="GO" id="GO:0019324">
    <property type="term" value="P:L-lyxose metabolic process"/>
    <property type="evidence" value="ECO:0007669"/>
    <property type="project" value="TreeGrafter"/>
</dbReference>
<organism evidence="7 8">
    <name type="scientific">Fusibacillus kribbianus</name>
    <dbReference type="NCBI Taxonomy" id="3044208"/>
    <lineage>
        <taxon>Bacteria</taxon>
        <taxon>Bacillati</taxon>
        <taxon>Bacillota</taxon>
        <taxon>Clostridia</taxon>
        <taxon>Lachnospirales</taxon>
        <taxon>Lachnospiraceae</taxon>
        <taxon>Fusibacillus</taxon>
    </lineage>
</organism>
<dbReference type="EMBL" id="JASGBQ010000001">
    <property type="protein sequence ID" value="MDI9240894.1"/>
    <property type="molecule type" value="Genomic_DNA"/>
</dbReference>
<dbReference type="Proteomes" id="UP001300383">
    <property type="component" value="Unassembled WGS sequence"/>
</dbReference>
<accession>A0AAP4EVX9</accession>
<keyword evidence="1 6" id="KW-0963">Cytoplasm</keyword>
<proteinExistence type="inferred from homology"/>
<evidence type="ECO:0000256" key="3">
    <source>
        <dbReference type="ARBA" id="ARBA00023211"/>
    </source>
</evidence>
<feature type="binding site" evidence="6">
    <location>
        <position position="297"/>
    </location>
    <ligand>
        <name>Mn(2+)</name>
        <dbReference type="ChEBI" id="CHEBI:29035"/>
    </ligand>
</feature>
<evidence type="ECO:0000256" key="2">
    <source>
        <dbReference type="ARBA" id="ARBA00022723"/>
    </source>
</evidence>
<keyword evidence="5 6" id="KW-0684">Rhamnose metabolism</keyword>
<dbReference type="InterPro" id="IPR050337">
    <property type="entry name" value="L-rhamnose_isomerase"/>
</dbReference>
<dbReference type="InterPro" id="IPR009308">
    <property type="entry name" value="Rhamnose_isomerase"/>
</dbReference>
<dbReference type="NCBIfam" id="NF002203">
    <property type="entry name" value="PRK01076.1"/>
    <property type="match status" value="1"/>
</dbReference>
<dbReference type="GO" id="GO:0030145">
    <property type="term" value="F:manganese ion binding"/>
    <property type="evidence" value="ECO:0007669"/>
    <property type="project" value="UniProtKB-UniRule"/>
</dbReference>
<keyword evidence="3 6" id="KW-0464">Manganese</keyword>
<dbReference type="InterPro" id="IPR036237">
    <property type="entry name" value="Xyl_isomerase-like_sf"/>
</dbReference>
<keyword evidence="4 6" id="KW-0413">Isomerase</keyword>
<protein>
    <recommendedName>
        <fullName evidence="6">L-rhamnose isomerase</fullName>
        <ecNumber evidence="6">5.3.1.14</ecNumber>
    </recommendedName>
</protein>
<comment type="caution">
    <text evidence="7">The sequence shown here is derived from an EMBL/GenBank/DDBJ whole genome shotgun (WGS) entry which is preliminary data.</text>
</comment>
<evidence type="ECO:0000256" key="5">
    <source>
        <dbReference type="ARBA" id="ARBA00023308"/>
    </source>
</evidence>
<dbReference type="GO" id="GO:0019301">
    <property type="term" value="P:rhamnose catabolic process"/>
    <property type="evidence" value="ECO:0007669"/>
    <property type="project" value="UniProtKB-UniRule"/>
</dbReference>
<dbReference type="HAMAP" id="MF_00541">
    <property type="entry name" value="RhaA"/>
    <property type="match status" value="1"/>
</dbReference>
<keyword evidence="2 6" id="KW-0479">Metal-binding</keyword>
<comment type="subcellular location">
    <subcellularLocation>
        <location evidence="6">Cytoplasm</location>
    </subcellularLocation>
</comment>
<evidence type="ECO:0000256" key="4">
    <source>
        <dbReference type="ARBA" id="ARBA00023235"/>
    </source>
</evidence>
<dbReference type="PANTHER" id="PTHR30268:SF0">
    <property type="entry name" value="L-RHAMNOSE ISOMERASE"/>
    <property type="match status" value="1"/>
</dbReference>
<sequence length="408" mass="45983">MSVESNYQVAKELYAQYGIDTDAVLEKLSEIPVSVHCWQIDDLTGFEDFNAKLSGGLAATGNAGGKPKSVPEYFENLTKALKLIPGKKKVAAHAIYLDNGGVNNIDRNAIEPKHFTHWVEYAKEMGIGLDFNPTYFNHAKAEDGFTLSSYDEGIRQFWVEHGKRCRKIGEYFGKEMGQVCYTNHWIPDGYKDITVDKMGPREVLIRSLDEIFAEKIDPAYNVDSVESKLFGLGSEAYVTGSHEFYTNYVANRKNCIICLDAGHYHPTEVISAKLSSYLVFGQEIMLHVSRPMRWDSDHVTILDDETMAIMEEIARYDAFDKVHIGLDFFDASIDRIAATAIGGRTAKKAILKALLQPTAELQKAEHEGNLTKRLALLEEVKGLPFGLVWAKYCEMCGCEQDSWIRRYE</sequence>
<evidence type="ECO:0000256" key="6">
    <source>
        <dbReference type="HAMAP-Rule" id="MF_00541"/>
    </source>
</evidence>
<reference evidence="7 8" key="1">
    <citation type="submission" date="2023-05" db="EMBL/GenBank/DDBJ databases">
        <title>[ruminococcus] sp. nov., isolated from a pig farm feces dump.</title>
        <authorList>
            <person name="Chang Y.-H."/>
        </authorList>
    </citation>
    <scope>NUCLEOTIDE SEQUENCE [LARGE SCALE GENOMIC DNA]</scope>
    <source>
        <strain evidence="7 8">YH-rum2234</strain>
    </source>
</reference>
<dbReference type="PANTHER" id="PTHR30268">
    <property type="entry name" value="L-RHAMNOSE ISOMERASE"/>
    <property type="match status" value="1"/>
</dbReference>
<gene>
    <name evidence="6" type="primary">rhaA</name>
    <name evidence="7" type="ORF">QJ036_00165</name>
</gene>
<evidence type="ECO:0000313" key="8">
    <source>
        <dbReference type="Proteomes" id="UP001300383"/>
    </source>
</evidence>
<comment type="similarity">
    <text evidence="6">Belongs to the rhamnose isomerase family.</text>
</comment>
<dbReference type="SUPFAM" id="SSF51658">
    <property type="entry name" value="Xylose isomerase-like"/>
    <property type="match status" value="1"/>
</dbReference>
<dbReference type="RefSeq" id="WP_283229410.1">
    <property type="nucleotide sequence ID" value="NZ_JASGBQ010000001.1"/>
</dbReference>
<comment type="pathway">
    <text evidence="6">Carbohydrate degradation; L-rhamnose degradation; glycerone phosphate from L-rhamnose: step 1/3.</text>
</comment>
<comment type="catalytic activity">
    <reaction evidence="6">
        <text>L-rhamnopyranose = L-rhamnulose</text>
        <dbReference type="Rhea" id="RHEA:23160"/>
        <dbReference type="ChEBI" id="CHEBI:17897"/>
        <dbReference type="ChEBI" id="CHEBI:62346"/>
        <dbReference type="EC" id="5.3.1.14"/>
    </reaction>
</comment>